<keyword evidence="2" id="KW-0689">Ribosomal protein</keyword>
<gene>
    <name evidence="6" type="ORF">TCDM_05262</name>
</gene>
<dbReference type="AlphaFoldDB" id="V5BNL1"/>
<evidence type="ECO:0000256" key="3">
    <source>
        <dbReference type="ARBA" id="ARBA00023274"/>
    </source>
</evidence>
<evidence type="ECO:0000256" key="1">
    <source>
        <dbReference type="ARBA" id="ARBA00009875"/>
    </source>
</evidence>
<feature type="compositionally biased region" description="Low complexity" evidence="4">
    <location>
        <begin position="399"/>
        <end position="410"/>
    </location>
</feature>
<dbReference type="GO" id="GO:0005840">
    <property type="term" value="C:ribosome"/>
    <property type="evidence" value="ECO:0007669"/>
    <property type="project" value="UniProtKB-KW"/>
</dbReference>
<dbReference type="Proteomes" id="UP000017861">
    <property type="component" value="Unassembled WGS sequence"/>
</dbReference>
<feature type="transmembrane region" description="Helical" evidence="5">
    <location>
        <begin position="183"/>
        <end position="199"/>
    </location>
</feature>
<dbReference type="PANTHER" id="PTHR10759">
    <property type="entry name" value="60S RIBOSOMAL PROTEIN L34"/>
    <property type="match status" value="1"/>
</dbReference>
<protein>
    <submittedName>
        <fullName evidence="6">Uncharacterized protein</fullName>
    </submittedName>
</protein>
<keyword evidence="5" id="KW-0472">Membrane</keyword>
<dbReference type="Gene3D" id="6.20.370.70">
    <property type="match status" value="1"/>
</dbReference>
<evidence type="ECO:0000313" key="6">
    <source>
        <dbReference type="EMBL" id="ESS66138.1"/>
    </source>
</evidence>
<name>V5BNL1_TRYCR</name>
<evidence type="ECO:0000256" key="2">
    <source>
        <dbReference type="ARBA" id="ARBA00022980"/>
    </source>
</evidence>
<organism evidence="6 7">
    <name type="scientific">Trypanosoma cruzi Dm28c</name>
    <dbReference type="NCBI Taxonomy" id="1416333"/>
    <lineage>
        <taxon>Eukaryota</taxon>
        <taxon>Discoba</taxon>
        <taxon>Euglenozoa</taxon>
        <taxon>Kinetoplastea</taxon>
        <taxon>Metakinetoplastina</taxon>
        <taxon>Trypanosomatida</taxon>
        <taxon>Trypanosomatidae</taxon>
        <taxon>Trypanosoma</taxon>
        <taxon>Schizotrypanum</taxon>
    </lineage>
</organism>
<feature type="compositionally biased region" description="Polar residues" evidence="4">
    <location>
        <begin position="632"/>
        <end position="641"/>
    </location>
</feature>
<proteinExistence type="inferred from homology"/>
<dbReference type="PRINTS" id="PR01250">
    <property type="entry name" value="RIBOSOMALL34"/>
</dbReference>
<evidence type="ECO:0000256" key="5">
    <source>
        <dbReference type="SAM" id="Phobius"/>
    </source>
</evidence>
<sequence>MACPRVQYRRRMHYATRGNRMKLVRTPGNRLVMQKRVKRSQGPHTPWVLGHKRLAGTKALRHTEARLASRHEKSTSRPYGGVLSHEQVRDRIVRAFLIEEQRIVKRALKAHAKSQKEKKRRDSKKNARRRRRRPSQRRLRRRLAQGPRSRRRPLPKRRRRPEFQSARRSRSNLGGHSFFCHSWVLQSLALLQLFFLIFFKKTKTKTKYAQKKADLFFCAYFFFLTSNFCFYVFFYFLFFSFCECNEHELCSFLFFCVSCRAQPSSMEMIQQLSRQGLFFEGSLASDGRSASEERERIVQRLPASLQAMLLRAKLTLSDAEIQRMSCATADQRCEALRMIFEGNSADEAILFLLHESSRNSTPVSSAGLANPSTRAATMELTATCHSVTRRSNSDKALGPSSSLPSKNSSHSPREKEEVTVHFPPPPSLRCTGMTKFCSAGDDKDVKDVSLLPGVPSPHSHPQPAPARVLREINVNTAALSAPMDLAGKMMGQSHVKSKKSPSPDVVEYSPPVSGGIPAMTVNKAAQESGWSNFSPVPMYPTSACSAWDDHFKTFIVHPNQLKRLEELERQMAPPAVVRPLRDGAFRRLMTDEHRQFSRQNTKSVKTPPTSSFSSGNHQKHTAGSGKGGAPLTSRTQSTYYSPGNEHVSPTPYVPPLQIVRKKKGKEDVFTRLYSVNSLRGTPGVSTARERTCSLFSHGSITTARGDKLQRSSSDYIGRTPRRRGEVVNAHPTWWTTCRRRTSHDQRFQSTPVRVPSSGRHGRVLAESPVTRKRPPALNSFSPEIPVQRLQRTATTIDRCSRLVESSKWGASCDAYGTCYSESAMQGKRRGGCNMPASALGNRLKRSSTATTWR</sequence>
<comment type="caution">
    <text evidence="6">The sequence shown here is derived from an EMBL/GenBank/DDBJ whole genome shotgun (WGS) entry which is preliminary data.</text>
</comment>
<reference evidence="6 7" key="1">
    <citation type="journal article" date="2014" name="Genome Announc.">
        <title>Trypanosoma cruzi Clone Dm28c Draft Genome Sequence.</title>
        <authorList>
            <person name="Grisard E.C."/>
            <person name="Teixeira S.M."/>
            <person name="de Almeida L.G."/>
            <person name="Stoco P.H."/>
            <person name="Gerber A.L."/>
            <person name="Talavera-Lopez C."/>
            <person name="Lima O.C."/>
            <person name="Andersson B."/>
            <person name="de Vasconcelos A.T."/>
        </authorList>
    </citation>
    <scope>NUCLEOTIDE SEQUENCE [LARGE SCALE GENOMIC DNA]</scope>
    <source>
        <strain evidence="6 7">Dm28c</strain>
    </source>
</reference>
<feature type="region of interest" description="Disordered" evidence="4">
    <location>
        <begin position="489"/>
        <end position="513"/>
    </location>
</feature>
<dbReference type="Gene3D" id="6.20.340.10">
    <property type="match status" value="1"/>
</dbReference>
<feature type="region of interest" description="Disordered" evidence="4">
    <location>
        <begin position="109"/>
        <end position="170"/>
    </location>
</feature>
<dbReference type="VEuPathDB" id="TriTrypDB:TCDM_05262"/>
<feature type="compositionally biased region" description="Polar residues" evidence="4">
    <location>
        <begin position="597"/>
        <end position="616"/>
    </location>
</feature>
<keyword evidence="5" id="KW-1133">Transmembrane helix</keyword>
<evidence type="ECO:0000313" key="7">
    <source>
        <dbReference type="Proteomes" id="UP000017861"/>
    </source>
</evidence>
<dbReference type="GO" id="GO:0003735">
    <property type="term" value="F:structural constituent of ribosome"/>
    <property type="evidence" value="ECO:0007669"/>
    <property type="project" value="InterPro"/>
</dbReference>
<comment type="similarity">
    <text evidence="1">Belongs to the eukaryotic ribosomal protein eL34 family.</text>
</comment>
<evidence type="ECO:0000256" key="4">
    <source>
        <dbReference type="SAM" id="MobiDB-lite"/>
    </source>
</evidence>
<dbReference type="GO" id="GO:1990904">
    <property type="term" value="C:ribonucleoprotein complex"/>
    <property type="evidence" value="ECO:0007669"/>
    <property type="project" value="UniProtKB-KW"/>
</dbReference>
<feature type="transmembrane region" description="Helical" evidence="5">
    <location>
        <begin position="220"/>
        <end position="241"/>
    </location>
</feature>
<feature type="region of interest" description="Disordered" evidence="4">
    <location>
        <begin position="387"/>
        <end position="425"/>
    </location>
</feature>
<feature type="region of interest" description="Disordered" evidence="4">
    <location>
        <begin position="593"/>
        <end position="652"/>
    </location>
</feature>
<accession>V5BNL1</accession>
<dbReference type="InterPro" id="IPR008195">
    <property type="entry name" value="Ribosomal_eL34"/>
</dbReference>
<feature type="compositionally biased region" description="Basic residues" evidence="4">
    <location>
        <begin position="109"/>
        <end position="160"/>
    </location>
</feature>
<dbReference type="GO" id="GO:0006412">
    <property type="term" value="P:translation"/>
    <property type="evidence" value="ECO:0007669"/>
    <property type="project" value="InterPro"/>
</dbReference>
<dbReference type="Pfam" id="PF01199">
    <property type="entry name" value="Ribosomal_L34e"/>
    <property type="match status" value="1"/>
</dbReference>
<dbReference type="InterPro" id="IPR038562">
    <property type="entry name" value="Ribosomal_eL34_C_sf"/>
</dbReference>
<dbReference type="EMBL" id="AYLP01000050">
    <property type="protein sequence ID" value="ESS66138.1"/>
    <property type="molecule type" value="Genomic_DNA"/>
</dbReference>
<keyword evidence="5" id="KW-0812">Transmembrane</keyword>
<dbReference type="OrthoDB" id="267558at2759"/>
<keyword evidence="3" id="KW-0687">Ribonucleoprotein</keyword>